<keyword evidence="3 7" id="KW-0812">Transmembrane</keyword>
<dbReference type="Pfam" id="PF15990">
    <property type="entry name" value="UPF0767"/>
    <property type="match status" value="1"/>
</dbReference>
<feature type="transmembrane region" description="Helical" evidence="7">
    <location>
        <begin position="16"/>
        <end position="35"/>
    </location>
</feature>
<evidence type="ECO:0000256" key="3">
    <source>
        <dbReference type="ARBA" id="ARBA00022692"/>
    </source>
</evidence>
<dbReference type="SMR" id="A0A1I7S8I6"/>
<dbReference type="Proteomes" id="UP000582659">
    <property type="component" value="Unassembled WGS sequence"/>
</dbReference>
<dbReference type="InterPro" id="IPR031933">
    <property type="entry name" value="UPF0767"/>
</dbReference>
<evidence type="ECO:0000256" key="2">
    <source>
        <dbReference type="ARBA" id="ARBA00007304"/>
    </source>
</evidence>
<dbReference type="OrthoDB" id="10052506at2759"/>
<reference evidence="12" key="1">
    <citation type="submission" date="2016-11" db="UniProtKB">
        <authorList>
            <consortium name="WormBaseParasite"/>
        </authorList>
    </citation>
    <scope>IDENTIFICATION</scope>
</reference>
<gene>
    <name evidence="8" type="ORF">BXYJ_LOCUS10867</name>
</gene>
<sequence>MWFARLLASGPTAQRYVQILTLPVAIVIGTIGYSIESRISKPQKIEYLDESVVERRMRRQLSNPDRDITLDREKLAPETLKVNH</sequence>
<comment type="subcellular location">
    <subcellularLocation>
        <location evidence="1">Membrane</location>
        <topology evidence="1">Single-pass membrane protein</topology>
    </subcellularLocation>
</comment>
<comment type="similarity">
    <text evidence="2">Belongs to the SMIM12 family.</text>
</comment>
<organism evidence="10 12">
    <name type="scientific">Bursaphelenchus xylophilus</name>
    <name type="common">Pinewood nematode worm</name>
    <name type="synonym">Aphelenchoides xylophilus</name>
    <dbReference type="NCBI Taxonomy" id="6326"/>
    <lineage>
        <taxon>Eukaryota</taxon>
        <taxon>Metazoa</taxon>
        <taxon>Ecdysozoa</taxon>
        <taxon>Nematoda</taxon>
        <taxon>Chromadorea</taxon>
        <taxon>Rhabditida</taxon>
        <taxon>Tylenchina</taxon>
        <taxon>Tylenchomorpha</taxon>
        <taxon>Aphelenchoidea</taxon>
        <taxon>Aphelenchoididae</taxon>
        <taxon>Bursaphelenchus</taxon>
    </lineage>
</organism>
<dbReference type="Proteomes" id="UP000095284">
    <property type="component" value="Unplaced"/>
</dbReference>
<feature type="compositionally biased region" description="Basic and acidic residues" evidence="6">
    <location>
        <begin position="64"/>
        <end position="76"/>
    </location>
</feature>
<evidence type="ECO:0000313" key="12">
    <source>
        <dbReference type="WBParaSite" id="BXY_0932900.1"/>
    </source>
</evidence>
<evidence type="ECO:0000313" key="11">
    <source>
        <dbReference type="Proteomes" id="UP000659654"/>
    </source>
</evidence>
<proteinExistence type="inferred from homology"/>
<evidence type="ECO:0000256" key="7">
    <source>
        <dbReference type="SAM" id="Phobius"/>
    </source>
</evidence>
<feature type="region of interest" description="Disordered" evidence="6">
    <location>
        <begin position="63"/>
        <end position="84"/>
    </location>
</feature>
<evidence type="ECO:0000256" key="5">
    <source>
        <dbReference type="ARBA" id="ARBA00023136"/>
    </source>
</evidence>
<dbReference type="EMBL" id="CAJFDI010000005">
    <property type="protein sequence ID" value="CAD5230198.1"/>
    <property type="molecule type" value="Genomic_DNA"/>
</dbReference>
<dbReference type="GO" id="GO:0016020">
    <property type="term" value="C:membrane"/>
    <property type="evidence" value="ECO:0007669"/>
    <property type="project" value="UniProtKB-SubCell"/>
</dbReference>
<keyword evidence="5 7" id="KW-0472">Membrane</keyword>
<evidence type="ECO:0000313" key="8">
    <source>
        <dbReference type="EMBL" id="CAD5230198.1"/>
    </source>
</evidence>
<protein>
    <submittedName>
        <fullName evidence="8">(pine wood nematode) hypothetical protein</fullName>
    </submittedName>
</protein>
<name>A0A1I7S8I6_BURXY</name>
<evidence type="ECO:0000313" key="9">
    <source>
        <dbReference type="EMBL" id="CAG9121115.1"/>
    </source>
</evidence>
<reference evidence="9" key="2">
    <citation type="submission" date="2020-08" db="EMBL/GenBank/DDBJ databases">
        <authorList>
            <person name="Kikuchi T."/>
        </authorList>
    </citation>
    <scope>NUCLEOTIDE SEQUENCE</scope>
    <source>
        <strain evidence="8">Ka4C1</strain>
    </source>
</reference>
<dbReference type="Proteomes" id="UP000659654">
    <property type="component" value="Unassembled WGS sequence"/>
</dbReference>
<keyword evidence="4 7" id="KW-1133">Transmembrane helix</keyword>
<keyword evidence="11" id="KW-1185">Reference proteome</keyword>
<evidence type="ECO:0000256" key="6">
    <source>
        <dbReference type="SAM" id="MobiDB-lite"/>
    </source>
</evidence>
<dbReference type="WBParaSite" id="BXY_0932900.1">
    <property type="protein sequence ID" value="BXY_0932900.1"/>
    <property type="gene ID" value="BXY_0932900"/>
</dbReference>
<dbReference type="AlphaFoldDB" id="A0A1I7S8I6"/>
<accession>A0A1I7S8I6</accession>
<dbReference type="EMBL" id="CAJFCV020000005">
    <property type="protein sequence ID" value="CAG9121115.1"/>
    <property type="molecule type" value="Genomic_DNA"/>
</dbReference>
<evidence type="ECO:0000256" key="1">
    <source>
        <dbReference type="ARBA" id="ARBA00004167"/>
    </source>
</evidence>
<evidence type="ECO:0000313" key="10">
    <source>
        <dbReference type="Proteomes" id="UP000095284"/>
    </source>
</evidence>
<evidence type="ECO:0000256" key="4">
    <source>
        <dbReference type="ARBA" id="ARBA00022989"/>
    </source>
</evidence>